<evidence type="ECO:0000256" key="1">
    <source>
        <dbReference type="SAM" id="MobiDB-lite"/>
    </source>
</evidence>
<feature type="compositionally biased region" description="Basic and acidic residues" evidence="1">
    <location>
        <begin position="12"/>
        <end position="28"/>
    </location>
</feature>
<dbReference type="GeneID" id="89990717"/>
<protein>
    <submittedName>
        <fullName evidence="2">Uncharacterized protein</fullName>
    </submittedName>
</protein>
<evidence type="ECO:0000313" key="2">
    <source>
        <dbReference type="EMBL" id="WVO22615.1"/>
    </source>
</evidence>
<gene>
    <name evidence="2" type="ORF">IAS62_003945</name>
</gene>
<organism evidence="2 3">
    <name type="scientific">Cryptococcus decagattii</name>
    <dbReference type="NCBI Taxonomy" id="1859122"/>
    <lineage>
        <taxon>Eukaryota</taxon>
        <taxon>Fungi</taxon>
        <taxon>Dikarya</taxon>
        <taxon>Basidiomycota</taxon>
        <taxon>Agaricomycotina</taxon>
        <taxon>Tremellomycetes</taxon>
        <taxon>Tremellales</taxon>
        <taxon>Cryptococcaceae</taxon>
        <taxon>Cryptococcus</taxon>
        <taxon>Cryptococcus gattii species complex</taxon>
    </lineage>
</organism>
<feature type="region of interest" description="Disordered" evidence="1">
    <location>
        <begin position="1"/>
        <end position="29"/>
    </location>
</feature>
<dbReference type="EMBL" id="CP143811">
    <property type="protein sequence ID" value="WVO22615.1"/>
    <property type="molecule type" value="Genomic_DNA"/>
</dbReference>
<proteinExistence type="predicted"/>
<dbReference type="Proteomes" id="UP001432216">
    <property type="component" value="Chromosome 6"/>
</dbReference>
<name>A0ABZ2AVN7_9TREE</name>
<dbReference type="RefSeq" id="XP_064721854.1">
    <property type="nucleotide sequence ID" value="XM_064865782.1"/>
</dbReference>
<accession>A0ABZ2AVN7</accession>
<keyword evidence="3" id="KW-1185">Reference proteome</keyword>
<reference evidence="2 3" key="1">
    <citation type="submission" date="2024-01" db="EMBL/GenBank/DDBJ databases">
        <title>Comparative genomics of Cryptococcus and Kwoniella reveals pathogenesis evolution and contrasting modes of karyotype evolution via chromosome fusion or intercentromeric recombination.</title>
        <authorList>
            <person name="Coelho M.A."/>
            <person name="David-Palma M."/>
            <person name="Shea T."/>
            <person name="Bowers K."/>
            <person name="McGinley-Smith S."/>
            <person name="Mohammad A.W."/>
            <person name="Gnirke A."/>
            <person name="Yurkov A.M."/>
            <person name="Nowrousian M."/>
            <person name="Sun S."/>
            <person name="Cuomo C.A."/>
            <person name="Heitman J."/>
        </authorList>
    </citation>
    <scope>NUCLEOTIDE SEQUENCE [LARGE SCALE GENOMIC DNA]</scope>
    <source>
        <strain evidence="2 3">7685027</strain>
    </source>
</reference>
<sequence length="66" mass="7537">MHGNCSLGSENHGGHVQEKSEPSKKEAPKWTLKAHKRVFDFRGNQTRIFKFHYQSILHICCQASLG</sequence>
<evidence type="ECO:0000313" key="3">
    <source>
        <dbReference type="Proteomes" id="UP001432216"/>
    </source>
</evidence>